<evidence type="ECO:0000256" key="3">
    <source>
        <dbReference type="SAM" id="Coils"/>
    </source>
</evidence>
<feature type="coiled-coil region" evidence="3">
    <location>
        <begin position="403"/>
        <end position="437"/>
    </location>
</feature>
<dbReference type="OrthoDB" id="9813903at2"/>
<dbReference type="PROSITE" id="PS50887">
    <property type="entry name" value="GGDEF"/>
    <property type="match status" value="1"/>
</dbReference>
<dbReference type="NCBIfam" id="TIGR00254">
    <property type="entry name" value="GGDEF"/>
    <property type="match status" value="1"/>
</dbReference>
<name>A0A4Y4D361_ZOORA</name>
<proteinExistence type="predicted"/>
<dbReference type="EMBL" id="BJNV01000070">
    <property type="protein sequence ID" value="GEC97210.1"/>
    <property type="molecule type" value="Genomic_DNA"/>
</dbReference>
<dbReference type="Proteomes" id="UP000318422">
    <property type="component" value="Unassembled WGS sequence"/>
</dbReference>
<accession>A0A4Y4D361</accession>
<dbReference type="GO" id="GO:0052621">
    <property type="term" value="F:diguanylate cyclase activity"/>
    <property type="evidence" value="ECO:0007669"/>
    <property type="project" value="UniProtKB-EC"/>
</dbReference>
<comment type="catalytic activity">
    <reaction evidence="2">
        <text>2 GTP = 3',3'-c-di-GMP + 2 diphosphate</text>
        <dbReference type="Rhea" id="RHEA:24898"/>
        <dbReference type="ChEBI" id="CHEBI:33019"/>
        <dbReference type="ChEBI" id="CHEBI:37565"/>
        <dbReference type="ChEBI" id="CHEBI:58805"/>
        <dbReference type="EC" id="2.7.7.65"/>
    </reaction>
</comment>
<dbReference type="CDD" id="cd01949">
    <property type="entry name" value="GGDEF"/>
    <property type="match status" value="1"/>
</dbReference>
<feature type="region of interest" description="Disordered" evidence="4">
    <location>
        <begin position="167"/>
        <end position="195"/>
    </location>
</feature>
<sequence>MLPKRAQTLQRPKMIDTTQPSDIARETLRQLALRRIAPTPDNYRALYHEIAGTPPDEIFPERALRQLAAALPRHNREALRIAQDVESAIGTGDWAALRAALVTALSNTDSPELNLGGLLRDLITEWDRRHAGLTQARKREMLERVLSASGTHADKLVERLNGMLRSWSRNNDDDLPGGEAAPAHPGAAPAPQAAATEAPAASPLFAELLLMLLDGIATHARSLEPGIADDAHALAEAVRSTPPSLAPAELLERLQALRARLDWAAEDQHAVREALQRVLQLILENIGELVVEDRWLHGQMVLMGEMFSQPLDVRILGELEIRLRDVIHRQSSLKHELDDAQTRLKEMLKTFVDRLGEFADSTGDYHARIEESAGRIAAARDISELTDVIADVMRETRAVQESTQRSRGEIEELRHQANHANAEIARLQAELEQTSELIRHDPLTGVLNRKGLDEALSREAAFAQRRGTPLCLGLLDVDNFKLINDTHGHQTGDEALQHLSNVIRENVRPQDSVGRYGGEEFVVLLPDTALDSATAALVRLQRALTKRFFLARQQKLLITFSAGVAELKPDEQPENAVDRADKAMYLAKRSGKNRVIAAP</sequence>
<dbReference type="Pfam" id="PF00990">
    <property type="entry name" value="GGDEF"/>
    <property type="match status" value="1"/>
</dbReference>
<comment type="caution">
    <text evidence="6">The sequence shown here is derived from an EMBL/GenBank/DDBJ whole genome shotgun (WGS) entry which is preliminary data.</text>
</comment>
<dbReference type="InterPro" id="IPR043128">
    <property type="entry name" value="Rev_trsase/Diguanyl_cyclase"/>
</dbReference>
<protein>
    <recommendedName>
        <fullName evidence="1">diguanylate cyclase</fullName>
        <ecNumber evidence="1">2.7.7.65</ecNumber>
    </recommendedName>
</protein>
<evidence type="ECO:0000259" key="5">
    <source>
        <dbReference type="PROSITE" id="PS50887"/>
    </source>
</evidence>
<organism evidence="6 7">
    <name type="scientific">Zoogloea ramigera</name>
    <dbReference type="NCBI Taxonomy" id="350"/>
    <lineage>
        <taxon>Bacteria</taxon>
        <taxon>Pseudomonadati</taxon>
        <taxon>Pseudomonadota</taxon>
        <taxon>Betaproteobacteria</taxon>
        <taxon>Rhodocyclales</taxon>
        <taxon>Zoogloeaceae</taxon>
        <taxon>Zoogloea</taxon>
    </lineage>
</organism>
<dbReference type="InterPro" id="IPR050469">
    <property type="entry name" value="Diguanylate_Cyclase"/>
</dbReference>
<gene>
    <name evidence="6" type="ORF">ZRA01_32830</name>
</gene>
<evidence type="ECO:0000256" key="4">
    <source>
        <dbReference type="SAM" id="MobiDB-lite"/>
    </source>
</evidence>
<dbReference type="Gene3D" id="3.30.70.270">
    <property type="match status" value="1"/>
</dbReference>
<dbReference type="AlphaFoldDB" id="A0A4Y4D361"/>
<dbReference type="InterPro" id="IPR000160">
    <property type="entry name" value="GGDEF_dom"/>
</dbReference>
<feature type="compositionally biased region" description="Low complexity" evidence="4">
    <location>
        <begin position="180"/>
        <end position="195"/>
    </location>
</feature>
<dbReference type="InterPro" id="IPR029787">
    <property type="entry name" value="Nucleotide_cyclase"/>
</dbReference>
<evidence type="ECO:0000313" key="6">
    <source>
        <dbReference type="EMBL" id="GEC97210.1"/>
    </source>
</evidence>
<dbReference type="PANTHER" id="PTHR45138">
    <property type="entry name" value="REGULATORY COMPONENTS OF SENSORY TRANSDUCTION SYSTEM"/>
    <property type="match status" value="1"/>
</dbReference>
<dbReference type="FunFam" id="3.30.70.270:FF:000001">
    <property type="entry name" value="Diguanylate cyclase domain protein"/>
    <property type="match status" value="1"/>
</dbReference>
<evidence type="ECO:0000256" key="1">
    <source>
        <dbReference type="ARBA" id="ARBA00012528"/>
    </source>
</evidence>
<dbReference type="SMART" id="SM00267">
    <property type="entry name" value="GGDEF"/>
    <property type="match status" value="1"/>
</dbReference>
<dbReference type="SUPFAM" id="SSF55073">
    <property type="entry name" value="Nucleotide cyclase"/>
    <property type="match status" value="1"/>
</dbReference>
<reference evidence="6 7" key="1">
    <citation type="submission" date="2019-06" db="EMBL/GenBank/DDBJ databases">
        <title>Whole genome shotgun sequence of Zoogloea ramigera NBRC 15342.</title>
        <authorList>
            <person name="Hosoyama A."/>
            <person name="Uohara A."/>
            <person name="Ohji S."/>
            <person name="Ichikawa N."/>
        </authorList>
    </citation>
    <scope>NUCLEOTIDE SEQUENCE [LARGE SCALE GENOMIC DNA]</scope>
    <source>
        <strain evidence="6 7">NBRC 15342</strain>
    </source>
</reference>
<dbReference type="PANTHER" id="PTHR45138:SF9">
    <property type="entry name" value="DIGUANYLATE CYCLASE DGCM-RELATED"/>
    <property type="match status" value="1"/>
</dbReference>
<feature type="domain" description="GGDEF" evidence="5">
    <location>
        <begin position="468"/>
        <end position="599"/>
    </location>
</feature>
<keyword evidence="7" id="KW-1185">Reference proteome</keyword>
<evidence type="ECO:0000313" key="7">
    <source>
        <dbReference type="Proteomes" id="UP000318422"/>
    </source>
</evidence>
<evidence type="ECO:0000256" key="2">
    <source>
        <dbReference type="ARBA" id="ARBA00034247"/>
    </source>
</evidence>
<keyword evidence="3" id="KW-0175">Coiled coil</keyword>
<dbReference type="EC" id="2.7.7.65" evidence="1"/>